<dbReference type="AlphaFoldDB" id="A0A1Q2GUF7"/>
<dbReference type="EMBL" id="CP019628">
    <property type="protein sequence ID" value="AQP98745.1"/>
    <property type="molecule type" value="Genomic_DNA"/>
</dbReference>
<evidence type="ECO:0008006" key="3">
    <source>
        <dbReference type="Google" id="ProtNLM"/>
    </source>
</evidence>
<proteinExistence type="predicted"/>
<evidence type="ECO:0000313" key="2">
    <source>
        <dbReference type="Proteomes" id="UP000188243"/>
    </source>
</evidence>
<dbReference type="Proteomes" id="UP000188243">
    <property type="component" value="Chromosome"/>
</dbReference>
<dbReference type="InterPro" id="IPR051698">
    <property type="entry name" value="Transposase_11-like"/>
</dbReference>
<name>A0A1Q2GUF7_9GAMM</name>
<organism evidence="1 2">
    <name type="scientific">Pseudoalteromonas aliena</name>
    <dbReference type="NCBI Taxonomy" id="247523"/>
    <lineage>
        <taxon>Bacteria</taxon>
        <taxon>Pseudomonadati</taxon>
        <taxon>Pseudomonadota</taxon>
        <taxon>Gammaproteobacteria</taxon>
        <taxon>Alteromonadales</taxon>
        <taxon>Pseudoalteromonadaceae</taxon>
        <taxon>Pseudoalteromonas</taxon>
    </lineage>
</organism>
<accession>A0A1Q2GUF7</accession>
<evidence type="ECO:0000313" key="1">
    <source>
        <dbReference type="EMBL" id="AQP98745.1"/>
    </source>
</evidence>
<reference evidence="1 2" key="1">
    <citation type="submission" date="2017-02" db="EMBL/GenBank/DDBJ databases">
        <title>Complete genome sequence of the cold-active Pseudoalteromonas aliena strain EH1 isolated from Arctic seawater.</title>
        <authorList>
            <person name="Kim E."/>
            <person name="Heo E."/>
            <person name="Kim H."/>
            <person name="Kim D."/>
        </authorList>
    </citation>
    <scope>NUCLEOTIDE SEQUENCE [LARGE SCALE GENOMIC DNA]</scope>
    <source>
        <strain evidence="1 2">EH1</strain>
    </source>
</reference>
<dbReference type="KEGG" id="paln:B0W48_02370"/>
<sequence length="71" mass="8537">MKKYGYFHYEIPVHDTIARIISAIEPSHFQNYFINWMKEADELLAKSVRRHWSVENELHWVLDVSFRGGDN</sequence>
<protein>
    <recommendedName>
        <fullName evidence="3">ISAs1 family transposase</fullName>
    </recommendedName>
</protein>
<dbReference type="PANTHER" id="PTHR30298:SF0">
    <property type="entry name" value="PROTEIN YBFL-RELATED"/>
    <property type="match status" value="1"/>
</dbReference>
<dbReference type="PANTHER" id="PTHR30298">
    <property type="entry name" value="H REPEAT-ASSOCIATED PREDICTED TRANSPOSASE"/>
    <property type="match status" value="1"/>
</dbReference>
<gene>
    <name evidence="1" type="ORF">B0W48_02370</name>
</gene>